<evidence type="ECO:0000313" key="3">
    <source>
        <dbReference type="Proteomes" id="UP001447842"/>
    </source>
</evidence>
<keyword evidence="3" id="KW-1185">Reference proteome</keyword>
<evidence type="ECO:0000259" key="1">
    <source>
        <dbReference type="Pfam" id="PF04085"/>
    </source>
</evidence>
<gene>
    <name evidence="2" type="primary">mreC</name>
    <name evidence="2" type="ORF">WCY31_09395</name>
</gene>
<proteinExistence type="predicted"/>
<dbReference type="PANTHER" id="PTHR34138:SF1">
    <property type="entry name" value="CELL SHAPE-DETERMINING PROTEIN MREC"/>
    <property type="match status" value="1"/>
</dbReference>
<dbReference type="Gene3D" id="2.40.10.350">
    <property type="entry name" value="Rod shape-determining protein MreC, domain 2"/>
    <property type="match status" value="1"/>
</dbReference>
<evidence type="ECO:0000313" key="2">
    <source>
        <dbReference type="EMBL" id="XAU14462.1"/>
    </source>
</evidence>
<dbReference type="RefSeq" id="WP_345972184.1">
    <property type="nucleotide sequence ID" value="NZ_CP147920.1"/>
</dbReference>
<accession>A0ABZ3H7F1</accession>
<dbReference type="EMBL" id="CP147920">
    <property type="protein sequence ID" value="XAU14462.1"/>
    <property type="molecule type" value="Genomic_DNA"/>
</dbReference>
<dbReference type="Pfam" id="PF04085">
    <property type="entry name" value="MreC"/>
    <property type="match status" value="1"/>
</dbReference>
<feature type="domain" description="Rod shape-determining protein MreC beta-barrel core" evidence="1">
    <location>
        <begin position="160"/>
        <end position="248"/>
    </location>
</feature>
<dbReference type="InterPro" id="IPR042175">
    <property type="entry name" value="Cell/Rod_MreC_2"/>
</dbReference>
<dbReference type="InterPro" id="IPR007221">
    <property type="entry name" value="MreC"/>
</dbReference>
<dbReference type="PANTHER" id="PTHR34138">
    <property type="entry name" value="CELL SHAPE-DETERMINING PROTEIN MREC"/>
    <property type="match status" value="1"/>
</dbReference>
<reference evidence="2 3" key="1">
    <citation type="submission" date="2024-03" db="EMBL/GenBank/DDBJ databases">
        <title>Sulfurimonas sp. HSL3-1.</title>
        <authorList>
            <person name="Wang S."/>
        </authorList>
    </citation>
    <scope>NUCLEOTIDE SEQUENCE [LARGE SCALE GENOMIC DNA]</scope>
    <source>
        <strain evidence="2 3">HSL3-1</strain>
    </source>
</reference>
<dbReference type="Proteomes" id="UP001447842">
    <property type="component" value="Chromosome"/>
</dbReference>
<protein>
    <submittedName>
        <fullName evidence="2">Rod shape-determining protein MreC</fullName>
    </submittedName>
</protein>
<sequence length="252" mass="28190">MSKRASALLFLLLLFAGAVYFSTTLQSPLLSVLQSINRSWNTFSTGIGNLIEENFEQKETIEALRKEAELYRQSHLLLHEMATEFNALLAENNSTFRYEPRVALVRTIAYANFADMTKLWLQMEDFNASRLYGLIYNETAAGIVTARDGRPLALLNGDYQCTYAVFVGPNKAPGIVRGRNSDTMLVQYIPTWVAITVGDEVVTSGLDNLFFAGVKVGTVKSIELTGGYQNAVIEPYYKGNDPDYFHVITDIR</sequence>
<dbReference type="NCBIfam" id="NF010507">
    <property type="entry name" value="PRK13922.10-6"/>
    <property type="match status" value="1"/>
</dbReference>
<name>A0ABZ3H7F1_9BACT</name>
<organism evidence="2 3">
    <name type="scientific">Sulfurimonas diazotrophicus</name>
    <dbReference type="NCBI Taxonomy" id="3131939"/>
    <lineage>
        <taxon>Bacteria</taxon>
        <taxon>Pseudomonadati</taxon>
        <taxon>Campylobacterota</taxon>
        <taxon>Epsilonproteobacteria</taxon>
        <taxon>Campylobacterales</taxon>
        <taxon>Sulfurimonadaceae</taxon>
        <taxon>Sulfurimonas</taxon>
    </lineage>
</organism>
<dbReference type="InterPro" id="IPR055342">
    <property type="entry name" value="MreC_beta-barrel_core"/>
</dbReference>